<dbReference type="Proteomes" id="UP000001626">
    <property type="component" value="Chromosome"/>
</dbReference>
<sequence length="144" mass="16258">MQNTNGILTLWLAVMVVGIVIDLITSNFIFFNFSIGAFFAICADLLGLNTLIQIFIFLAIGIVSLIFSFKYLRKRFKNIPKTYPYESEYIGKTIEIKSDVGREGQVFFEGIYWTVQSDEPLKNGDTALITGISGNKLVVKRLEE</sequence>
<proteinExistence type="predicted"/>
<dbReference type="STRING" id="580327.Tthe_2423"/>
<evidence type="ECO:0000313" key="7">
    <source>
        <dbReference type="EMBL" id="ADL69888.1"/>
    </source>
</evidence>
<dbReference type="Gene3D" id="2.40.50.140">
    <property type="entry name" value="Nucleic acid-binding proteins"/>
    <property type="match status" value="1"/>
</dbReference>
<dbReference type="Pfam" id="PF01957">
    <property type="entry name" value="NfeD"/>
    <property type="match status" value="1"/>
</dbReference>
<reference evidence="7 8" key="1">
    <citation type="submission" date="2010-08" db="EMBL/GenBank/DDBJ databases">
        <title>Complete sequence of Thermoanaerobacterium thermosaccharolyticum DSM 571.</title>
        <authorList>
            <consortium name="US DOE Joint Genome Institute"/>
            <person name="Lucas S."/>
            <person name="Copeland A."/>
            <person name="Lapidus A."/>
            <person name="Cheng J.-F."/>
            <person name="Bruce D."/>
            <person name="Goodwin L."/>
            <person name="Pitluck S."/>
            <person name="Teshima H."/>
            <person name="Detter J.C."/>
            <person name="Han C."/>
            <person name="Tapia R."/>
            <person name="Land M."/>
            <person name="Hauser L."/>
            <person name="Chang Y.-J."/>
            <person name="Jeffries C."/>
            <person name="Kyrpides N."/>
            <person name="Ivanova N."/>
            <person name="Mikhailova N."/>
            <person name="Hemme C.L."/>
            <person name="Woyke T."/>
        </authorList>
    </citation>
    <scope>NUCLEOTIDE SEQUENCE [LARGE SCALE GENOMIC DNA]</scope>
    <source>
        <strain evidence="8">ATCC 7956 / DSM 571 / NCIMB 9385 / NCA 3814 / NCTC 13789 / WDCM 00135 / 2032</strain>
    </source>
</reference>
<dbReference type="PANTHER" id="PTHR33507:SF3">
    <property type="entry name" value="INNER MEMBRANE PROTEIN YBBJ"/>
    <property type="match status" value="1"/>
</dbReference>
<evidence type="ECO:0000256" key="1">
    <source>
        <dbReference type="ARBA" id="ARBA00004141"/>
    </source>
</evidence>
<protein>
    <recommendedName>
        <fullName evidence="6">NfeD-like C-terminal domain-containing protein</fullName>
    </recommendedName>
</protein>
<evidence type="ECO:0000256" key="3">
    <source>
        <dbReference type="ARBA" id="ARBA00022989"/>
    </source>
</evidence>
<dbReference type="KEGG" id="ttm:Tthe_2423"/>
<dbReference type="AlphaFoldDB" id="D9TSN3"/>
<dbReference type="HOGENOM" id="CLU_116732_2_2_9"/>
<dbReference type="eggNOG" id="COG1585">
    <property type="taxonomic scope" value="Bacteria"/>
</dbReference>
<comment type="subcellular location">
    <subcellularLocation>
        <location evidence="1">Membrane</location>
        <topology evidence="1">Multi-pass membrane protein</topology>
    </subcellularLocation>
</comment>
<dbReference type="GO" id="GO:0005886">
    <property type="term" value="C:plasma membrane"/>
    <property type="evidence" value="ECO:0007669"/>
    <property type="project" value="TreeGrafter"/>
</dbReference>
<accession>D9TSN3</accession>
<evidence type="ECO:0000313" key="8">
    <source>
        <dbReference type="Proteomes" id="UP000001626"/>
    </source>
</evidence>
<dbReference type="InterPro" id="IPR012340">
    <property type="entry name" value="NA-bd_OB-fold"/>
</dbReference>
<dbReference type="PANTHER" id="PTHR33507">
    <property type="entry name" value="INNER MEMBRANE PROTEIN YBBJ"/>
    <property type="match status" value="1"/>
</dbReference>
<gene>
    <name evidence="7" type="ordered locus">Tthe_2423</name>
</gene>
<name>D9TSN3_THETC</name>
<keyword evidence="4 5" id="KW-0472">Membrane</keyword>
<keyword evidence="8" id="KW-1185">Reference proteome</keyword>
<feature type="transmembrane region" description="Helical" evidence="5">
    <location>
        <begin position="54"/>
        <end position="72"/>
    </location>
</feature>
<feature type="domain" description="NfeD-like C-terminal" evidence="6">
    <location>
        <begin position="87"/>
        <end position="141"/>
    </location>
</feature>
<organism evidence="7 8">
    <name type="scientific">Thermoanaerobacterium thermosaccharolyticum (strain ATCC 7956 / DSM 571 / NCIMB 9385 / NCA 3814 / NCTC 13789 / WDCM 00135 / 2032)</name>
    <name type="common">Clostridium thermosaccharolyticum</name>
    <dbReference type="NCBI Taxonomy" id="580327"/>
    <lineage>
        <taxon>Bacteria</taxon>
        <taxon>Bacillati</taxon>
        <taxon>Bacillota</taxon>
        <taxon>Clostridia</taxon>
        <taxon>Thermoanaerobacterales</taxon>
        <taxon>Thermoanaerobacteraceae</taxon>
        <taxon>Thermoanaerobacterium</taxon>
    </lineage>
</organism>
<dbReference type="InterPro" id="IPR052165">
    <property type="entry name" value="Membrane_assoc_protease"/>
</dbReference>
<dbReference type="InterPro" id="IPR002810">
    <property type="entry name" value="NfeD-like_C"/>
</dbReference>
<evidence type="ECO:0000256" key="2">
    <source>
        <dbReference type="ARBA" id="ARBA00022692"/>
    </source>
</evidence>
<dbReference type="SUPFAM" id="SSF141322">
    <property type="entry name" value="NfeD domain-like"/>
    <property type="match status" value="1"/>
</dbReference>
<evidence type="ECO:0000256" key="4">
    <source>
        <dbReference type="ARBA" id="ARBA00023136"/>
    </source>
</evidence>
<evidence type="ECO:0000259" key="6">
    <source>
        <dbReference type="Pfam" id="PF01957"/>
    </source>
</evidence>
<keyword evidence="2 5" id="KW-0812">Transmembrane</keyword>
<keyword evidence="3 5" id="KW-1133">Transmembrane helix</keyword>
<feature type="transmembrane region" description="Helical" evidence="5">
    <location>
        <begin position="6"/>
        <end position="24"/>
    </location>
</feature>
<evidence type="ECO:0000256" key="5">
    <source>
        <dbReference type="SAM" id="Phobius"/>
    </source>
</evidence>
<dbReference type="EMBL" id="CP002171">
    <property type="protein sequence ID" value="ADL69888.1"/>
    <property type="molecule type" value="Genomic_DNA"/>
</dbReference>